<dbReference type="EMBL" id="LHPF02000027">
    <property type="protein sequence ID" value="PSC69334.1"/>
    <property type="molecule type" value="Genomic_DNA"/>
</dbReference>
<feature type="compositionally biased region" description="Basic and acidic residues" evidence="7">
    <location>
        <begin position="355"/>
        <end position="368"/>
    </location>
</feature>
<evidence type="ECO:0000256" key="9">
    <source>
        <dbReference type="SAM" id="SignalP"/>
    </source>
</evidence>
<dbReference type="Pfam" id="PF06027">
    <property type="entry name" value="SLC35F"/>
    <property type="match status" value="1"/>
</dbReference>
<dbReference type="InterPro" id="IPR052221">
    <property type="entry name" value="SLC35F_Transporter"/>
</dbReference>
<feature type="transmembrane region" description="Helical" evidence="8">
    <location>
        <begin position="281"/>
        <end position="300"/>
    </location>
</feature>
<feature type="transmembrane region" description="Helical" evidence="8">
    <location>
        <begin position="220"/>
        <end position="241"/>
    </location>
</feature>
<proteinExistence type="inferred from homology"/>
<dbReference type="PANTHER" id="PTHR14233:SF4">
    <property type="entry name" value="SOLUTE CARRIER FAMILY 35 MEMBER F2"/>
    <property type="match status" value="1"/>
</dbReference>
<dbReference type="SUPFAM" id="SSF103481">
    <property type="entry name" value="Multidrug resistance efflux transporter EmrE"/>
    <property type="match status" value="1"/>
</dbReference>
<evidence type="ECO:0000256" key="4">
    <source>
        <dbReference type="ARBA" id="ARBA00022692"/>
    </source>
</evidence>
<dbReference type="InterPro" id="IPR037185">
    <property type="entry name" value="EmrE-like"/>
</dbReference>
<keyword evidence="6 8" id="KW-0472">Membrane</keyword>
<dbReference type="OrthoDB" id="429955at2759"/>
<keyword evidence="5 8" id="KW-1133">Transmembrane helix</keyword>
<comment type="caution">
    <text evidence="10">The sequence shown here is derived from an EMBL/GenBank/DDBJ whole genome shotgun (WGS) entry which is preliminary data.</text>
</comment>
<evidence type="ECO:0000256" key="2">
    <source>
        <dbReference type="ARBA" id="ARBA00007863"/>
    </source>
</evidence>
<evidence type="ECO:0000256" key="7">
    <source>
        <dbReference type="SAM" id="MobiDB-lite"/>
    </source>
</evidence>
<evidence type="ECO:0000256" key="5">
    <source>
        <dbReference type="ARBA" id="ARBA00022989"/>
    </source>
</evidence>
<dbReference type="GO" id="GO:0016020">
    <property type="term" value="C:membrane"/>
    <property type="evidence" value="ECO:0007669"/>
    <property type="project" value="UniProtKB-SubCell"/>
</dbReference>
<organism evidence="10 11">
    <name type="scientific">Micractinium conductrix</name>
    <dbReference type="NCBI Taxonomy" id="554055"/>
    <lineage>
        <taxon>Eukaryota</taxon>
        <taxon>Viridiplantae</taxon>
        <taxon>Chlorophyta</taxon>
        <taxon>core chlorophytes</taxon>
        <taxon>Trebouxiophyceae</taxon>
        <taxon>Chlorellales</taxon>
        <taxon>Chlorellaceae</taxon>
        <taxon>Chlorella clade</taxon>
        <taxon>Micractinium</taxon>
    </lineage>
</organism>
<dbReference type="PANTHER" id="PTHR14233">
    <property type="entry name" value="DUF914-RELATED"/>
    <property type="match status" value="1"/>
</dbReference>
<keyword evidence="11" id="KW-1185">Reference proteome</keyword>
<dbReference type="InterPro" id="IPR009262">
    <property type="entry name" value="SLC35_F1/F2/F6"/>
</dbReference>
<reference evidence="10 11" key="1">
    <citation type="journal article" date="2018" name="Plant J.">
        <title>Genome sequences of Chlorella sorokiniana UTEX 1602 and Micractinium conductrix SAG 241.80: implications to maltose excretion by a green alga.</title>
        <authorList>
            <person name="Arriola M.B."/>
            <person name="Velmurugan N."/>
            <person name="Zhang Y."/>
            <person name="Plunkett M.H."/>
            <person name="Hondzo H."/>
            <person name="Barney B.M."/>
        </authorList>
    </citation>
    <scope>NUCLEOTIDE SEQUENCE [LARGE SCALE GENOMIC DNA]</scope>
    <source>
        <strain evidence="10 11">SAG 241.80</strain>
    </source>
</reference>
<evidence type="ECO:0000256" key="6">
    <source>
        <dbReference type="ARBA" id="ARBA00023136"/>
    </source>
</evidence>
<evidence type="ECO:0000313" key="10">
    <source>
        <dbReference type="EMBL" id="PSC69334.1"/>
    </source>
</evidence>
<feature type="transmembrane region" description="Helical" evidence="8">
    <location>
        <begin position="74"/>
        <end position="97"/>
    </location>
</feature>
<gene>
    <name evidence="10" type="ORF">C2E20_7166</name>
</gene>
<feature type="transmembrane region" description="Helical" evidence="8">
    <location>
        <begin position="159"/>
        <end position="178"/>
    </location>
</feature>
<name>A0A2P6V5H2_9CHLO</name>
<feature type="transmembrane region" description="Helical" evidence="8">
    <location>
        <begin position="103"/>
        <end position="122"/>
    </location>
</feature>
<keyword evidence="9" id="KW-0732">Signal</keyword>
<dbReference type="Proteomes" id="UP000239649">
    <property type="component" value="Unassembled WGS sequence"/>
</dbReference>
<feature type="chain" id="PRO_5015184739" evidence="9">
    <location>
        <begin position="32"/>
        <end position="499"/>
    </location>
</feature>
<evidence type="ECO:0000256" key="1">
    <source>
        <dbReference type="ARBA" id="ARBA00004141"/>
    </source>
</evidence>
<feature type="transmembrane region" description="Helical" evidence="8">
    <location>
        <begin position="253"/>
        <end position="275"/>
    </location>
</feature>
<keyword evidence="3" id="KW-0813">Transport</keyword>
<evidence type="ECO:0000313" key="11">
    <source>
        <dbReference type="Proteomes" id="UP000239649"/>
    </source>
</evidence>
<protein>
    <submittedName>
        <fullName evidence="10">Solute carrier family 35 member F1-like</fullName>
    </submittedName>
</protein>
<evidence type="ECO:0000256" key="3">
    <source>
        <dbReference type="ARBA" id="ARBA00022448"/>
    </source>
</evidence>
<dbReference type="AlphaFoldDB" id="A0A2P6V5H2"/>
<feature type="signal peptide" evidence="9">
    <location>
        <begin position="1"/>
        <end position="31"/>
    </location>
</feature>
<feature type="compositionally biased region" description="Low complexity" evidence="7">
    <location>
        <begin position="369"/>
        <end position="391"/>
    </location>
</feature>
<feature type="transmembrane region" description="Helical" evidence="8">
    <location>
        <begin position="129"/>
        <end position="147"/>
    </location>
</feature>
<sequence>MWPARGRHTLAAAALGQLLAVLIALTATCSASLARQGVSAPTLQSALNYALLALVFTAVRVHRARGSWRLKCWWWAYALLGLLDVEANFVIVTAFRYTSLTSVTLLDCFTIPIAVLLSRLLLGAAYRRGHYSGAALCIAGLALLVVTDRSGPSAGPAPLLGDGLVLLGAVLYALSNVLQEWLLGDVPVPELLSMLGCWGTLWSLAQGLPLELGLLRGAAWGPHLLLPFLGFAASMFAFYSLMPLELTWGGAALLNISLLSSDLWAALARIFFFGGFAGHSLLFFGLALLIVAGGIALFTWSGDVKTQLGAGSTAGAPSLPVAYQRVPTGGAADAQFHHPRRPLGSLSSGAGGKAAGREGRAALEELQRQQKQQQQVGPAAPAAAGTTAPAQREPPANPFDLNLAGLPSSLPSGLPRVRSGGRSPSGLSPLATADMASPAAELSTAWRQPGAAADTSLPSPRIQAGEAPALGAAALGSASAAALAADMGDRASLEVALER</sequence>
<dbReference type="GO" id="GO:0022857">
    <property type="term" value="F:transmembrane transporter activity"/>
    <property type="evidence" value="ECO:0007669"/>
    <property type="project" value="InterPro"/>
</dbReference>
<comment type="subcellular location">
    <subcellularLocation>
        <location evidence="1">Membrane</location>
        <topology evidence="1">Multi-pass membrane protein</topology>
    </subcellularLocation>
</comment>
<feature type="compositionally biased region" description="Low complexity" evidence="7">
    <location>
        <begin position="405"/>
        <end position="430"/>
    </location>
</feature>
<comment type="similarity">
    <text evidence="2">Belongs to the SLC35F solute transporter family.</text>
</comment>
<keyword evidence="4 8" id="KW-0812">Transmembrane</keyword>
<accession>A0A2P6V5H2</accession>
<feature type="region of interest" description="Disordered" evidence="7">
    <location>
        <begin position="333"/>
        <end position="464"/>
    </location>
</feature>
<feature type="transmembrane region" description="Helical" evidence="8">
    <location>
        <begin position="46"/>
        <end position="62"/>
    </location>
</feature>
<evidence type="ECO:0000256" key="8">
    <source>
        <dbReference type="SAM" id="Phobius"/>
    </source>
</evidence>